<organism evidence="2 3">
    <name type="scientific">Oryza sativa subsp. japonica</name>
    <name type="common">Rice</name>
    <dbReference type="NCBI Taxonomy" id="39947"/>
    <lineage>
        <taxon>Eukaryota</taxon>
        <taxon>Viridiplantae</taxon>
        <taxon>Streptophyta</taxon>
        <taxon>Embryophyta</taxon>
        <taxon>Tracheophyta</taxon>
        <taxon>Spermatophyta</taxon>
        <taxon>Magnoliopsida</taxon>
        <taxon>Liliopsida</taxon>
        <taxon>Poales</taxon>
        <taxon>Poaceae</taxon>
        <taxon>BOP clade</taxon>
        <taxon>Oryzoideae</taxon>
        <taxon>Oryzeae</taxon>
        <taxon>Oryzinae</taxon>
        <taxon>Oryza</taxon>
        <taxon>Oryza sativa</taxon>
    </lineage>
</organism>
<dbReference type="InParanoid" id="A0A0P0XGG4"/>
<sequence length="105" mass="11564">MLDCSSCFPLPLHASAADKCSSRLVMSALMPSWPPSIVIGDLLNSLLGLGQAILAANLAEPFVDGEFMGNTEVLKRLHEASRVREHDTRQGYQRVRGKREREGRS</sequence>
<reference evidence="3" key="1">
    <citation type="journal article" date="2005" name="Nature">
        <title>The map-based sequence of the rice genome.</title>
        <authorList>
            <consortium name="International rice genome sequencing project (IRGSP)"/>
            <person name="Matsumoto T."/>
            <person name="Wu J."/>
            <person name="Kanamori H."/>
            <person name="Katayose Y."/>
            <person name="Fujisawa M."/>
            <person name="Namiki N."/>
            <person name="Mizuno H."/>
            <person name="Yamamoto K."/>
            <person name="Antonio B.A."/>
            <person name="Baba T."/>
            <person name="Sakata K."/>
            <person name="Nagamura Y."/>
            <person name="Aoki H."/>
            <person name="Arikawa K."/>
            <person name="Arita K."/>
            <person name="Bito T."/>
            <person name="Chiden Y."/>
            <person name="Fujitsuka N."/>
            <person name="Fukunaka R."/>
            <person name="Hamada M."/>
            <person name="Harada C."/>
            <person name="Hayashi A."/>
            <person name="Hijishita S."/>
            <person name="Honda M."/>
            <person name="Hosokawa S."/>
            <person name="Ichikawa Y."/>
            <person name="Idonuma A."/>
            <person name="Iijima M."/>
            <person name="Ikeda M."/>
            <person name="Ikeno M."/>
            <person name="Ito K."/>
            <person name="Ito S."/>
            <person name="Ito T."/>
            <person name="Ito Y."/>
            <person name="Ito Y."/>
            <person name="Iwabuchi A."/>
            <person name="Kamiya K."/>
            <person name="Karasawa W."/>
            <person name="Kurita K."/>
            <person name="Katagiri S."/>
            <person name="Kikuta A."/>
            <person name="Kobayashi H."/>
            <person name="Kobayashi N."/>
            <person name="Machita K."/>
            <person name="Maehara T."/>
            <person name="Masukawa M."/>
            <person name="Mizubayashi T."/>
            <person name="Mukai Y."/>
            <person name="Nagasaki H."/>
            <person name="Nagata Y."/>
            <person name="Naito S."/>
            <person name="Nakashima M."/>
            <person name="Nakama Y."/>
            <person name="Nakamichi Y."/>
            <person name="Nakamura M."/>
            <person name="Meguro A."/>
            <person name="Negishi M."/>
            <person name="Ohta I."/>
            <person name="Ohta T."/>
            <person name="Okamoto M."/>
            <person name="Ono N."/>
            <person name="Saji S."/>
            <person name="Sakaguchi M."/>
            <person name="Sakai K."/>
            <person name="Shibata M."/>
            <person name="Shimokawa T."/>
            <person name="Song J."/>
            <person name="Takazaki Y."/>
            <person name="Terasawa K."/>
            <person name="Tsugane M."/>
            <person name="Tsuji K."/>
            <person name="Ueda S."/>
            <person name="Waki K."/>
            <person name="Yamagata H."/>
            <person name="Yamamoto M."/>
            <person name="Yamamoto S."/>
            <person name="Yamane H."/>
            <person name="Yoshiki S."/>
            <person name="Yoshihara R."/>
            <person name="Yukawa K."/>
            <person name="Zhong H."/>
            <person name="Yano M."/>
            <person name="Yuan Q."/>
            <person name="Ouyang S."/>
            <person name="Liu J."/>
            <person name="Jones K.M."/>
            <person name="Gansberger K."/>
            <person name="Moffat K."/>
            <person name="Hill J."/>
            <person name="Bera J."/>
            <person name="Fadrosh D."/>
            <person name="Jin S."/>
            <person name="Johri S."/>
            <person name="Kim M."/>
            <person name="Overton L."/>
            <person name="Reardon M."/>
            <person name="Tsitrin T."/>
            <person name="Vuong H."/>
            <person name="Weaver B."/>
            <person name="Ciecko A."/>
            <person name="Tallon L."/>
            <person name="Jackson J."/>
            <person name="Pai G."/>
            <person name="Aken S.V."/>
            <person name="Utterback T."/>
            <person name="Reidmuller S."/>
            <person name="Feldblyum T."/>
            <person name="Hsiao J."/>
            <person name="Zismann V."/>
            <person name="Iobst S."/>
            <person name="de Vazeille A.R."/>
            <person name="Buell C.R."/>
            <person name="Ying K."/>
            <person name="Li Y."/>
            <person name="Lu T."/>
            <person name="Huang Y."/>
            <person name="Zhao Q."/>
            <person name="Feng Q."/>
            <person name="Zhang L."/>
            <person name="Zhu J."/>
            <person name="Weng Q."/>
            <person name="Mu J."/>
            <person name="Lu Y."/>
            <person name="Fan D."/>
            <person name="Liu Y."/>
            <person name="Guan J."/>
            <person name="Zhang Y."/>
            <person name="Yu S."/>
            <person name="Liu X."/>
            <person name="Zhang Y."/>
            <person name="Hong G."/>
            <person name="Han B."/>
            <person name="Choisne N."/>
            <person name="Demange N."/>
            <person name="Orjeda G."/>
            <person name="Samain S."/>
            <person name="Cattolico L."/>
            <person name="Pelletier E."/>
            <person name="Couloux A."/>
            <person name="Segurens B."/>
            <person name="Wincker P."/>
            <person name="D'Hont A."/>
            <person name="Scarpelli C."/>
            <person name="Weissenbach J."/>
            <person name="Salanoubat M."/>
            <person name="Quetier F."/>
            <person name="Yu Y."/>
            <person name="Kim H.R."/>
            <person name="Rambo T."/>
            <person name="Currie J."/>
            <person name="Collura K."/>
            <person name="Luo M."/>
            <person name="Yang T."/>
            <person name="Ammiraju J.S.S."/>
            <person name="Engler F."/>
            <person name="Soderlund C."/>
            <person name="Wing R.A."/>
            <person name="Palmer L.E."/>
            <person name="de la Bastide M."/>
            <person name="Spiegel L."/>
            <person name="Nascimento L."/>
            <person name="Zutavern T."/>
            <person name="O'Shaughnessy A."/>
            <person name="Dike S."/>
            <person name="Dedhia N."/>
            <person name="Preston R."/>
            <person name="Balija V."/>
            <person name="McCombie W.R."/>
            <person name="Chow T."/>
            <person name="Chen H."/>
            <person name="Chung M."/>
            <person name="Chen C."/>
            <person name="Shaw J."/>
            <person name="Wu H."/>
            <person name="Hsiao K."/>
            <person name="Chao Y."/>
            <person name="Chu M."/>
            <person name="Cheng C."/>
            <person name="Hour A."/>
            <person name="Lee P."/>
            <person name="Lin S."/>
            <person name="Lin Y."/>
            <person name="Liou J."/>
            <person name="Liu S."/>
            <person name="Hsing Y."/>
            <person name="Raghuvanshi S."/>
            <person name="Mohanty A."/>
            <person name="Bharti A.K."/>
            <person name="Gaur A."/>
            <person name="Gupta V."/>
            <person name="Kumar D."/>
            <person name="Ravi V."/>
            <person name="Vij S."/>
            <person name="Kapur A."/>
            <person name="Khurana P."/>
            <person name="Khurana P."/>
            <person name="Khurana J.P."/>
            <person name="Tyagi A.K."/>
            <person name="Gaikwad K."/>
            <person name="Singh A."/>
            <person name="Dalal V."/>
            <person name="Srivastava S."/>
            <person name="Dixit A."/>
            <person name="Pal A.K."/>
            <person name="Ghazi I.A."/>
            <person name="Yadav M."/>
            <person name="Pandit A."/>
            <person name="Bhargava A."/>
            <person name="Sureshbabu K."/>
            <person name="Batra K."/>
            <person name="Sharma T.R."/>
            <person name="Mohapatra T."/>
            <person name="Singh N.K."/>
            <person name="Messing J."/>
            <person name="Nelson A.B."/>
            <person name="Fuks G."/>
            <person name="Kavchok S."/>
            <person name="Keizer G."/>
            <person name="Linton E."/>
            <person name="Llaca V."/>
            <person name="Song R."/>
            <person name="Tanyolac B."/>
            <person name="Young S."/>
            <person name="Ho-Il K."/>
            <person name="Hahn J.H."/>
            <person name="Sangsakoo G."/>
            <person name="Vanavichit A."/>
            <person name="de Mattos Luiz.A.T."/>
            <person name="Zimmer P.D."/>
            <person name="Malone G."/>
            <person name="Dellagostin O."/>
            <person name="de Oliveira A.C."/>
            <person name="Bevan M."/>
            <person name="Bancroft I."/>
            <person name="Minx P."/>
            <person name="Cordum H."/>
            <person name="Wilson R."/>
            <person name="Cheng Z."/>
            <person name="Jin W."/>
            <person name="Jiang J."/>
            <person name="Leong S.A."/>
            <person name="Iwama H."/>
            <person name="Gojobori T."/>
            <person name="Itoh T."/>
            <person name="Niimura Y."/>
            <person name="Fujii Y."/>
            <person name="Habara T."/>
            <person name="Sakai H."/>
            <person name="Sato Y."/>
            <person name="Wilson G."/>
            <person name="Kumar K."/>
            <person name="McCouch S."/>
            <person name="Juretic N."/>
            <person name="Hoen D."/>
            <person name="Wright S."/>
            <person name="Bruskiewich R."/>
            <person name="Bureau T."/>
            <person name="Miyao A."/>
            <person name="Hirochika H."/>
            <person name="Nishikawa T."/>
            <person name="Kadowaki K."/>
            <person name="Sugiura M."/>
            <person name="Burr B."/>
            <person name="Sasaki T."/>
        </authorList>
    </citation>
    <scope>NUCLEOTIDE SEQUENCE [LARGE SCALE GENOMIC DNA]</scope>
    <source>
        <strain evidence="3">cv. Nipponbare</strain>
    </source>
</reference>
<proteinExistence type="predicted"/>
<protein>
    <submittedName>
        <fullName evidence="2">Os08g0460466 protein</fullName>
    </submittedName>
</protein>
<gene>
    <name evidence="2" type="ordered locus">Os08g0460466</name>
    <name evidence="2" type="ORF">OSNPB_080460466</name>
</gene>
<evidence type="ECO:0000313" key="3">
    <source>
        <dbReference type="Proteomes" id="UP000059680"/>
    </source>
</evidence>
<dbReference type="AlphaFoldDB" id="A0A0P0XGG4"/>
<evidence type="ECO:0000256" key="1">
    <source>
        <dbReference type="SAM" id="MobiDB-lite"/>
    </source>
</evidence>
<name>A0A0P0XGG4_ORYSJ</name>
<reference evidence="2 3" key="3">
    <citation type="journal article" date="2013" name="Rice">
        <title>Improvement of the Oryza sativa Nipponbare reference genome using next generation sequence and optical map data.</title>
        <authorList>
            <person name="Kawahara Y."/>
            <person name="de la Bastide M."/>
            <person name="Hamilton J.P."/>
            <person name="Kanamori H."/>
            <person name="McCombie W.R."/>
            <person name="Ouyang S."/>
            <person name="Schwartz D.C."/>
            <person name="Tanaka T."/>
            <person name="Wu J."/>
            <person name="Zhou S."/>
            <person name="Childs K.L."/>
            <person name="Davidson R.M."/>
            <person name="Lin H."/>
            <person name="Quesada-Ocampo L."/>
            <person name="Vaillancourt B."/>
            <person name="Sakai H."/>
            <person name="Lee S.S."/>
            <person name="Kim J."/>
            <person name="Numa H."/>
            <person name="Itoh T."/>
            <person name="Buell C.R."/>
            <person name="Matsumoto T."/>
        </authorList>
    </citation>
    <scope>NUCLEOTIDE SEQUENCE [LARGE SCALE GENOMIC DNA]</scope>
    <source>
        <strain evidence="3">cv. Nipponbare</strain>
    </source>
</reference>
<dbReference type="Proteomes" id="UP000059680">
    <property type="component" value="Chromosome 8"/>
</dbReference>
<dbReference type="EMBL" id="AP014964">
    <property type="protein sequence ID" value="BAT05759.1"/>
    <property type="molecule type" value="Genomic_DNA"/>
</dbReference>
<reference evidence="2 3" key="2">
    <citation type="journal article" date="2013" name="Plant Cell Physiol.">
        <title>Rice Annotation Project Database (RAP-DB): an integrative and interactive database for rice genomics.</title>
        <authorList>
            <person name="Sakai H."/>
            <person name="Lee S.S."/>
            <person name="Tanaka T."/>
            <person name="Numa H."/>
            <person name="Kim J."/>
            <person name="Kawahara Y."/>
            <person name="Wakimoto H."/>
            <person name="Yang C.C."/>
            <person name="Iwamoto M."/>
            <person name="Abe T."/>
            <person name="Yamada Y."/>
            <person name="Muto A."/>
            <person name="Inokuchi H."/>
            <person name="Ikemura T."/>
            <person name="Matsumoto T."/>
            <person name="Sasaki T."/>
            <person name="Itoh T."/>
        </authorList>
    </citation>
    <scope>NUCLEOTIDE SEQUENCE [LARGE SCALE GENOMIC DNA]</scope>
    <source>
        <strain evidence="3">cv. Nipponbare</strain>
    </source>
</reference>
<feature type="region of interest" description="Disordered" evidence="1">
    <location>
        <begin position="83"/>
        <end position="105"/>
    </location>
</feature>
<accession>A0A0P0XGG4</accession>
<dbReference type="PaxDb" id="39947-A0A0P0XGG4"/>
<keyword evidence="3" id="KW-1185">Reference proteome</keyword>
<evidence type="ECO:0000313" key="2">
    <source>
        <dbReference type="EMBL" id="BAT05759.1"/>
    </source>
</evidence>